<dbReference type="GO" id="GO:0000981">
    <property type="term" value="F:DNA-binding transcription factor activity, RNA polymerase II-specific"/>
    <property type="evidence" value="ECO:0007669"/>
    <property type="project" value="TreeGrafter"/>
</dbReference>
<dbReference type="PANTHER" id="PTHR24329">
    <property type="entry name" value="HOMEOBOX PROTEIN ARISTALESS"/>
    <property type="match status" value="1"/>
</dbReference>
<evidence type="ECO:0000256" key="7">
    <source>
        <dbReference type="SAM" id="MobiDB-lite"/>
    </source>
</evidence>
<dbReference type="GO" id="GO:0005634">
    <property type="term" value="C:nucleus"/>
    <property type="evidence" value="ECO:0007669"/>
    <property type="project" value="UniProtKB-SubCell"/>
</dbReference>
<dbReference type="Pfam" id="PF00046">
    <property type="entry name" value="Homeodomain"/>
    <property type="match status" value="1"/>
</dbReference>
<feature type="domain" description="Homeobox" evidence="8">
    <location>
        <begin position="98"/>
        <end position="158"/>
    </location>
</feature>
<evidence type="ECO:0000256" key="6">
    <source>
        <dbReference type="RuleBase" id="RU000682"/>
    </source>
</evidence>
<feature type="region of interest" description="Disordered" evidence="7">
    <location>
        <begin position="61"/>
        <end position="92"/>
    </location>
</feature>
<reference evidence="9" key="1">
    <citation type="submission" date="2021-02" db="EMBL/GenBank/DDBJ databases">
        <authorList>
            <person name="Nowell W R."/>
        </authorList>
    </citation>
    <scope>NUCLEOTIDE SEQUENCE</scope>
    <source>
        <strain evidence="9">Ploen Becks lab</strain>
    </source>
</reference>
<dbReference type="Gene3D" id="1.10.10.60">
    <property type="entry name" value="Homeodomain-like"/>
    <property type="match status" value="1"/>
</dbReference>
<evidence type="ECO:0000313" key="9">
    <source>
        <dbReference type="EMBL" id="CAF0709705.1"/>
    </source>
</evidence>
<evidence type="ECO:0000256" key="5">
    <source>
        <dbReference type="PROSITE-ProRule" id="PRU00108"/>
    </source>
</evidence>
<dbReference type="SMART" id="SM00389">
    <property type="entry name" value="HOX"/>
    <property type="match status" value="1"/>
</dbReference>
<evidence type="ECO:0000256" key="3">
    <source>
        <dbReference type="ARBA" id="ARBA00023155"/>
    </source>
</evidence>
<sequence length="269" mass="31208">MNLLQNFVYSFGLNLTPLDNRGLNQTYPNEHGLSWNNNFNRSDHISDQLTSLPQACSLGEDSLSNSGVDSSSEKSPALSSINTSPNTSENKDKFFPLIENKRIRNMFTASQIEILEKVFEQTHYPDSSIREQLSSRFNLSSMRIQVWFQNRRAKYRKMDIDPKKYNFNNKKFKNSNILEKIPEKTPKISDALITEISSNQKLNAELNQKYSFQSSFDLQMANQQFTTVIPHLPSSHHYSTFNYPSYTFPNQSTQNYTFLQNTENFESKF</sequence>
<comment type="subcellular location">
    <subcellularLocation>
        <location evidence="1 5 6">Nucleus</location>
    </subcellularLocation>
</comment>
<dbReference type="InterPro" id="IPR001356">
    <property type="entry name" value="HD"/>
</dbReference>
<organism evidence="9 10">
    <name type="scientific">Brachionus calyciflorus</name>
    <dbReference type="NCBI Taxonomy" id="104777"/>
    <lineage>
        <taxon>Eukaryota</taxon>
        <taxon>Metazoa</taxon>
        <taxon>Spiralia</taxon>
        <taxon>Gnathifera</taxon>
        <taxon>Rotifera</taxon>
        <taxon>Eurotatoria</taxon>
        <taxon>Monogononta</taxon>
        <taxon>Pseudotrocha</taxon>
        <taxon>Ploima</taxon>
        <taxon>Brachionidae</taxon>
        <taxon>Brachionus</taxon>
    </lineage>
</organism>
<feature type="DNA-binding region" description="Homeobox" evidence="5">
    <location>
        <begin position="100"/>
        <end position="159"/>
    </location>
</feature>
<keyword evidence="2 5" id="KW-0238">DNA-binding</keyword>
<gene>
    <name evidence="9" type="ORF">OXX778_LOCUS839</name>
</gene>
<comment type="caution">
    <text evidence="9">The sequence shown here is derived from an EMBL/GenBank/DDBJ whole genome shotgun (WGS) entry which is preliminary data.</text>
</comment>
<dbReference type="SUPFAM" id="SSF46689">
    <property type="entry name" value="Homeodomain-like"/>
    <property type="match status" value="1"/>
</dbReference>
<dbReference type="GO" id="GO:0000977">
    <property type="term" value="F:RNA polymerase II transcription regulatory region sequence-specific DNA binding"/>
    <property type="evidence" value="ECO:0007669"/>
    <property type="project" value="TreeGrafter"/>
</dbReference>
<evidence type="ECO:0000256" key="2">
    <source>
        <dbReference type="ARBA" id="ARBA00023125"/>
    </source>
</evidence>
<dbReference type="Proteomes" id="UP000663879">
    <property type="component" value="Unassembled WGS sequence"/>
</dbReference>
<evidence type="ECO:0000259" key="8">
    <source>
        <dbReference type="PROSITE" id="PS50071"/>
    </source>
</evidence>
<dbReference type="InterPro" id="IPR009057">
    <property type="entry name" value="Homeodomain-like_sf"/>
</dbReference>
<dbReference type="OrthoDB" id="6159439at2759"/>
<evidence type="ECO:0000256" key="4">
    <source>
        <dbReference type="ARBA" id="ARBA00023242"/>
    </source>
</evidence>
<protein>
    <recommendedName>
        <fullName evidence="8">Homeobox domain-containing protein</fullName>
    </recommendedName>
</protein>
<keyword evidence="10" id="KW-1185">Reference proteome</keyword>
<dbReference type="CDD" id="cd00086">
    <property type="entry name" value="homeodomain"/>
    <property type="match status" value="1"/>
</dbReference>
<dbReference type="AlphaFoldDB" id="A0A813M862"/>
<dbReference type="FunFam" id="1.10.10.60:FF:000679">
    <property type="entry name" value="Homeobox protein aristaless"/>
    <property type="match status" value="1"/>
</dbReference>
<accession>A0A813M862</accession>
<keyword evidence="4 5" id="KW-0539">Nucleus</keyword>
<evidence type="ECO:0000256" key="1">
    <source>
        <dbReference type="ARBA" id="ARBA00004123"/>
    </source>
</evidence>
<evidence type="ECO:0000313" key="10">
    <source>
        <dbReference type="Proteomes" id="UP000663879"/>
    </source>
</evidence>
<dbReference type="InterPro" id="IPR050649">
    <property type="entry name" value="Paired_Homeobox_TFs"/>
</dbReference>
<dbReference type="EMBL" id="CAJNOC010000047">
    <property type="protein sequence ID" value="CAF0709705.1"/>
    <property type="molecule type" value="Genomic_DNA"/>
</dbReference>
<feature type="compositionally biased region" description="Polar residues" evidence="7">
    <location>
        <begin position="73"/>
        <end position="88"/>
    </location>
</feature>
<proteinExistence type="predicted"/>
<keyword evidence="3 5" id="KW-0371">Homeobox</keyword>
<dbReference type="PANTHER" id="PTHR24329:SF543">
    <property type="entry name" value="FI01017P-RELATED"/>
    <property type="match status" value="1"/>
</dbReference>
<name>A0A813M862_9BILA</name>
<dbReference type="PROSITE" id="PS50071">
    <property type="entry name" value="HOMEOBOX_2"/>
    <property type="match status" value="1"/>
</dbReference>